<feature type="non-terminal residue" evidence="1">
    <location>
        <position position="1"/>
    </location>
</feature>
<name>A0ACA9S807_9GLOM</name>
<proteinExistence type="predicted"/>
<protein>
    <submittedName>
        <fullName evidence="1">26912_t:CDS:1</fullName>
    </submittedName>
</protein>
<reference evidence="1" key="1">
    <citation type="submission" date="2021-06" db="EMBL/GenBank/DDBJ databases">
        <authorList>
            <person name="Kallberg Y."/>
            <person name="Tangrot J."/>
            <person name="Rosling A."/>
        </authorList>
    </citation>
    <scope>NUCLEOTIDE SEQUENCE</scope>
    <source>
        <strain evidence="1">MA461A</strain>
    </source>
</reference>
<sequence length="138" mass="15404">IISELLEAPTSIGGGKEDLNDVSKLGELLLNTGLDMLAPSQKYVKEEVDTNVRETQKLFLFLSIDTYAKFAIASTKEAGKTSTLEQLKAHFQVIPVHTVNKLKAAFRDSDGLKLLRAIAKREMVYDEYVMAHKILDHL</sequence>
<accession>A0ACA9S807</accession>
<dbReference type="Proteomes" id="UP000789920">
    <property type="component" value="Unassembled WGS sequence"/>
</dbReference>
<gene>
    <name evidence="1" type="ORF">RPERSI_LOCUS27685</name>
</gene>
<organism evidence="1 2">
    <name type="scientific">Racocetra persica</name>
    <dbReference type="NCBI Taxonomy" id="160502"/>
    <lineage>
        <taxon>Eukaryota</taxon>
        <taxon>Fungi</taxon>
        <taxon>Fungi incertae sedis</taxon>
        <taxon>Mucoromycota</taxon>
        <taxon>Glomeromycotina</taxon>
        <taxon>Glomeromycetes</taxon>
        <taxon>Diversisporales</taxon>
        <taxon>Gigasporaceae</taxon>
        <taxon>Racocetra</taxon>
    </lineage>
</organism>
<keyword evidence="2" id="KW-1185">Reference proteome</keyword>
<dbReference type="EMBL" id="CAJVQC010098481">
    <property type="protein sequence ID" value="CAG8830083.1"/>
    <property type="molecule type" value="Genomic_DNA"/>
</dbReference>
<evidence type="ECO:0000313" key="1">
    <source>
        <dbReference type="EMBL" id="CAG8830083.1"/>
    </source>
</evidence>
<evidence type="ECO:0000313" key="2">
    <source>
        <dbReference type="Proteomes" id="UP000789920"/>
    </source>
</evidence>
<comment type="caution">
    <text evidence="1">The sequence shown here is derived from an EMBL/GenBank/DDBJ whole genome shotgun (WGS) entry which is preliminary data.</text>
</comment>